<dbReference type="PANTHER" id="PTHR36173:SF2">
    <property type="entry name" value="RIBONUCLEASE VAPC16"/>
    <property type="match status" value="1"/>
</dbReference>
<evidence type="ECO:0008006" key="3">
    <source>
        <dbReference type="Google" id="ProtNLM"/>
    </source>
</evidence>
<dbReference type="PANTHER" id="PTHR36173">
    <property type="entry name" value="RIBONUCLEASE VAPC16-RELATED"/>
    <property type="match status" value="1"/>
</dbReference>
<dbReference type="InterPro" id="IPR052919">
    <property type="entry name" value="TA_system_RNase"/>
</dbReference>
<proteinExistence type="predicted"/>
<evidence type="ECO:0000313" key="1">
    <source>
        <dbReference type="EMBL" id="ACF44384.1"/>
    </source>
</evidence>
<dbReference type="STRING" id="324925.Ppha_2183"/>
<dbReference type="KEGG" id="pph:Ppha_2183"/>
<dbReference type="AlphaFoldDB" id="B4SDL6"/>
<organism evidence="1 2">
    <name type="scientific">Pelodictyon phaeoclathratiforme (strain DSM 5477 / BU-1)</name>
    <dbReference type="NCBI Taxonomy" id="324925"/>
    <lineage>
        <taxon>Bacteria</taxon>
        <taxon>Pseudomonadati</taxon>
        <taxon>Chlorobiota</taxon>
        <taxon>Chlorobiia</taxon>
        <taxon>Chlorobiales</taxon>
        <taxon>Chlorobiaceae</taxon>
        <taxon>Chlorobium/Pelodictyon group</taxon>
        <taxon>Pelodictyon</taxon>
    </lineage>
</organism>
<sequence length="71" mass="8131">MNLLLDTHILLWAAAQPDLLPEGCKDMLVNPVNNLFFSAASLWEISIKSVLGRSDFNVDPFRFRRMLLFHA</sequence>
<dbReference type="SUPFAM" id="SSF88723">
    <property type="entry name" value="PIN domain-like"/>
    <property type="match status" value="1"/>
</dbReference>
<name>B4SDL6_PELPB</name>
<reference evidence="1 2" key="1">
    <citation type="submission" date="2008-06" db="EMBL/GenBank/DDBJ databases">
        <title>Complete sequence of Pelodictyon phaeoclathratiforme BU-1.</title>
        <authorList>
            <consortium name="US DOE Joint Genome Institute"/>
            <person name="Lucas S."/>
            <person name="Copeland A."/>
            <person name="Lapidus A."/>
            <person name="Glavina del Rio T."/>
            <person name="Dalin E."/>
            <person name="Tice H."/>
            <person name="Bruce D."/>
            <person name="Goodwin L."/>
            <person name="Pitluck S."/>
            <person name="Schmutz J."/>
            <person name="Larimer F."/>
            <person name="Land M."/>
            <person name="Hauser L."/>
            <person name="Kyrpides N."/>
            <person name="Mikhailova N."/>
            <person name="Liu Z."/>
            <person name="Li T."/>
            <person name="Zhao F."/>
            <person name="Overmann J."/>
            <person name="Bryant D.A."/>
            <person name="Richardson P."/>
        </authorList>
    </citation>
    <scope>NUCLEOTIDE SEQUENCE [LARGE SCALE GENOMIC DNA]</scope>
    <source>
        <strain evidence="2">DSM 5477 / BU-1</strain>
    </source>
</reference>
<gene>
    <name evidence="1" type="ordered locus">Ppha_2183</name>
</gene>
<evidence type="ECO:0000313" key="2">
    <source>
        <dbReference type="Proteomes" id="UP000002724"/>
    </source>
</evidence>
<protein>
    <recommendedName>
        <fullName evidence="3">PilT protein domain protein</fullName>
    </recommendedName>
</protein>
<dbReference type="InterPro" id="IPR041705">
    <property type="entry name" value="PIN_Sll0205"/>
</dbReference>
<dbReference type="EMBL" id="CP001110">
    <property type="protein sequence ID" value="ACF44384.1"/>
    <property type="molecule type" value="Genomic_DNA"/>
</dbReference>
<dbReference type="eggNOG" id="COG3744">
    <property type="taxonomic scope" value="Bacteria"/>
</dbReference>
<accession>B4SDL6</accession>
<dbReference type="CDD" id="cd09872">
    <property type="entry name" value="PIN_Sll0205-like"/>
    <property type="match status" value="1"/>
</dbReference>
<dbReference type="InterPro" id="IPR029060">
    <property type="entry name" value="PIN-like_dom_sf"/>
</dbReference>
<dbReference type="Proteomes" id="UP000002724">
    <property type="component" value="Chromosome"/>
</dbReference>
<keyword evidence="2" id="KW-1185">Reference proteome</keyword>
<dbReference type="HOGENOM" id="CLU_129890_0_1_10"/>